<dbReference type="Proteomes" id="UP000694846">
    <property type="component" value="Unplaced"/>
</dbReference>
<organism evidence="2 3">
    <name type="scientific">Sipha flava</name>
    <name type="common">yellow sugarcane aphid</name>
    <dbReference type="NCBI Taxonomy" id="143950"/>
    <lineage>
        <taxon>Eukaryota</taxon>
        <taxon>Metazoa</taxon>
        <taxon>Ecdysozoa</taxon>
        <taxon>Arthropoda</taxon>
        <taxon>Hexapoda</taxon>
        <taxon>Insecta</taxon>
        <taxon>Pterygota</taxon>
        <taxon>Neoptera</taxon>
        <taxon>Paraneoptera</taxon>
        <taxon>Hemiptera</taxon>
        <taxon>Sternorrhyncha</taxon>
        <taxon>Aphidomorpha</taxon>
        <taxon>Aphidoidea</taxon>
        <taxon>Aphididae</taxon>
        <taxon>Sipha</taxon>
    </lineage>
</organism>
<evidence type="ECO:0000313" key="2">
    <source>
        <dbReference type="Proteomes" id="UP000694846"/>
    </source>
</evidence>
<gene>
    <name evidence="3" type="primary">LOC112693029</name>
</gene>
<dbReference type="PRINTS" id="PR00180">
    <property type="entry name" value="CRETINALDHBP"/>
</dbReference>
<dbReference type="Gene3D" id="3.40.525.10">
    <property type="entry name" value="CRAL-TRIO lipid binding domain"/>
    <property type="match status" value="1"/>
</dbReference>
<accession>A0A8B8GKD2</accession>
<dbReference type="PANTHER" id="PTHR10174:SF208">
    <property type="entry name" value="CRAL-TRIO DOMAIN-CONTAINING PROTEIN DDB_G0278031"/>
    <property type="match status" value="1"/>
</dbReference>
<dbReference type="CDD" id="cd00170">
    <property type="entry name" value="SEC14"/>
    <property type="match status" value="1"/>
</dbReference>
<dbReference type="SUPFAM" id="SSF52087">
    <property type="entry name" value="CRAL/TRIO domain"/>
    <property type="match status" value="1"/>
</dbReference>
<keyword evidence="2" id="KW-1185">Reference proteome</keyword>
<dbReference type="SMART" id="SM01100">
    <property type="entry name" value="CRAL_TRIO_N"/>
    <property type="match status" value="1"/>
</dbReference>
<dbReference type="InterPro" id="IPR036865">
    <property type="entry name" value="CRAL-TRIO_dom_sf"/>
</dbReference>
<dbReference type="InterPro" id="IPR036273">
    <property type="entry name" value="CRAL/TRIO_N_dom_sf"/>
</dbReference>
<reference evidence="3" key="1">
    <citation type="submission" date="2025-08" db="UniProtKB">
        <authorList>
            <consortium name="RefSeq"/>
        </authorList>
    </citation>
    <scope>IDENTIFICATION</scope>
    <source>
        <tissue evidence="3">Whole body</tissue>
    </source>
</reference>
<dbReference type="RefSeq" id="XP_025423689.1">
    <property type="nucleotide sequence ID" value="XM_025567904.1"/>
</dbReference>
<dbReference type="InterPro" id="IPR001251">
    <property type="entry name" value="CRAL-TRIO_dom"/>
</dbReference>
<dbReference type="Pfam" id="PF00650">
    <property type="entry name" value="CRAL_TRIO"/>
    <property type="match status" value="1"/>
</dbReference>
<dbReference type="PANTHER" id="PTHR10174">
    <property type="entry name" value="ALPHA-TOCOPHEROL TRANSFER PROTEIN-RELATED"/>
    <property type="match status" value="1"/>
</dbReference>
<evidence type="ECO:0000313" key="3">
    <source>
        <dbReference type="RefSeq" id="XP_025423689.1"/>
    </source>
</evidence>
<dbReference type="Gene3D" id="1.20.5.1200">
    <property type="entry name" value="Alpha-tocopherol transfer"/>
    <property type="match status" value="1"/>
</dbReference>
<evidence type="ECO:0000259" key="1">
    <source>
        <dbReference type="PROSITE" id="PS50191"/>
    </source>
</evidence>
<dbReference type="InterPro" id="IPR011074">
    <property type="entry name" value="CRAL/TRIO_N_dom"/>
</dbReference>
<sequence length="351" mass="41204">MSNLWVMETQNLYPEMEQNLSIDTLMVAKEELREDEATRNNALVQMRLWLKQNNKIIYSRSDDSFLLRFLRAKKFSLPLAQEALERYLLLRQTFGRQFGFYQFDTTCPRLEELLKLGYIFAVPKRDKNGRRIIITRPGVFNPSKWCNTEMTRMHAITYETLLEDQENQIRGFVHYTDAAGMCLQQLTLFTPREAIRIVKNGEQTIPMRHKEIYGVNVPLSLKFALDFGLSLISEKIRSRVKIFNSIKESHAYIDQSLLPKEYGGEMEMSKMIGKLIFNNTIILQSTFYLFKQMIDLWKQELLEKREQILKSEKMSVNEDMFSEGARQGRVSALTNQSHHHMVGSFRQLTVD</sequence>
<name>A0A8B8GKD2_9HEMI</name>
<dbReference type="Gene3D" id="1.10.8.20">
    <property type="entry name" value="N-terminal domain of phosphatidylinositol transfer protein sec14p"/>
    <property type="match status" value="1"/>
</dbReference>
<proteinExistence type="predicted"/>
<dbReference type="Pfam" id="PF03765">
    <property type="entry name" value="CRAL_TRIO_N"/>
    <property type="match status" value="1"/>
</dbReference>
<feature type="domain" description="CRAL-TRIO" evidence="1">
    <location>
        <begin position="110"/>
        <end position="270"/>
    </location>
</feature>
<dbReference type="PROSITE" id="PS50191">
    <property type="entry name" value="CRAL_TRIO"/>
    <property type="match status" value="1"/>
</dbReference>
<dbReference type="OrthoDB" id="1434354at2759"/>
<dbReference type="AlphaFoldDB" id="A0A8B8GKD2"/>
<dbReference type="SUPFAM" id="SSF46938">
    <property type="entry name" value="CRAL/TRIO N-terminal domain"/>
    <property type="match status" value="1"/>
</dbReference>
<dbReference type="GO" id="GO:0016020">
    <property type="term" value="C:membrane"/>
    <property type="evidence" value="ECO:0007669"/>
    <property type="project" value="TreeGrafter"/>
</dbReference>
<protein>
    <submittedName>
        <fullName evidence="3">Alpha-tocopherol transfer protein-like isoform X1</fullName>
    </submittedName>
</protein>
<dbReference type="GeneID" id="112693029"/>
<dbReference type="GO" id="GO:1902936">
    <property type="term" value="F:phosphatidylinositol bisphosphate binding"/>
    <property type="evidence" value="ECO:0007669"/>
    <property type="project" value="TreeGrafter"/>
</dbReference>